<dbReference type="PROSITE" id="PS50011">
    <property type="entry name" value="PROTEIN_KINASE_DOM"/>
    <property type="match status" value="1"/>
</dbReference>
<evidence type="ECO:0000313" key="5">
    <source>
        <dbReference type="Proteomes" id="UP000624404"/>
    </source>
</evidence>
<sequence>MAHLDPAERYLDASKGWAPVHIGKDWVGTRHLGGGVYGIATLFEYRGNNPDVSPRKIVVKQEGGKGWNLKQESRMLQKLMKYGSEHIIKIYRAYHRTMGTVNYSFFFFITGLFKSKVQFAIERFLEVYFANTVIHTQGTNPDMDDYIVNYTSRPHRTEYDYERYIETQLRQPHLHDIGRIYIECASQGDLHNWMIQNCDETQPSEEYVFRLWECLLRGLMVLKHGTEGWDDGLLQQGSTFHNPIVHLDLKGPNSKIGDNPKPGHGRIRAHKLADFGLALEVPDSDELKRNPAKKREWIKVTQGRNTYHAPEQFYADHPNREIGTQTDLWNIAHVIYQAILSMGFVPPNVVFKIGVDPNPSRTFLTMGPRLLDRDRQIYSRKLRGMLLRALAFDPQERWGLEELLTMVQEVLEHWNFGDETDLFLEGIQGGFDGWKGKYPEPAVRVRIEDGFSGMRKDRLQTWGFPKVPPLRNPSGWTFKEDDDDFDDVELLFPTRKAVRMGYREMPFELGEAKMQLFFPDGRAVGKDGKPVEDEDEVPDSTEEPERMDEETKTTEVKSSLTSRTSIPSRGQRTVKPLRGIKRMRSASQQRKQPSPRFSPNSSQVAQFGRPSEQFQFLAGTEAQTGESQAPHTLSDSQAPLKKRRRYSLTSPPFRNMEGRRYFLGADGDLHSLSPRSTMHDDDVDVDVDVDVDGDIDLGDEPDEPDDGGERSAPWVGYDDYYDYDEAMDE</sequence>
<proteinExistence type="predicted"/>
<reference evidence="4" key="1">
    <citation type="submission" date="2020-10" db="EMBL/GenBank/DDBJ databases">
        <authorList>
            <person name="Kusch S."/>
        </authorList>
    </citation>
    <scope>NUCLEOTIDE SEQUENCE</scope>
    <source>
        <strain evidence="4">SwB9</strain>
    </source>
</reference>
<dbReference type="Gene3D" id="1.10.510.10">
    <property type="entry name" value="Transferase(Phosphotransferase) domain 1"/>
    <property type="match status" value="1"/>
</dbReference>
<dbReference type="Pfam" id="PF00069">
    <property type="entry name" value="Pkinase"/>
    <property type="match status" value="1"/>
</dbReference>
<dbReference type="InterPro" id="IPR000719">
    <property type="entry name" value="Prot_kinase_dom"/>
</dbReference>
<feature type="binding site" evidence="1">
    <location>
        <position position="60"/>
    </location>
    <ligand>
        <name>ATP</name>
        <dbReference type="ChEBI" id="CHEBI:30616"/>
    </ligand>
</feature>
<accession>A0A8H2W3G3</accession>
<dbReference type="Proteomes" id="UP000624404">
    <property type="component" value="Unassembled WGS sequence"/>
</dbReference>
<gene>
    <name evidence="4" type="ORF">SCLTRI_LOCUS9553</name>
</gene>
<name>A0A8H2W3G3_9HELO</name>
<dbReference type="GO" id="GO:0007165">
    <property type="term" value="P:signal transduction"/>
    <property type="evidence" value="ECO:0007669"/>
    <property type="project" value="TreeGrafter"/>
</dbReference>
<feature type="compositionally biased region" description="Acidic residues" evidence="2">
    <location>
        <begin position="719"/>
        <end position="729"/>
    </location>
</feature>
<dbReference type="GO" id="GO:0004672">
    <property type="term" value="F:protein kinase activity"/>
    <property type="evidence" value="ECO:0007669"/>
    <property type="project" value="InterPro"/>
</dbReference>
<dbReference type="SUPFAM" id="SSF56112">
    <property type="entry name" value="Protein kinase-like (PK-like)"/>
    <property type="match status" value="1"/>
</dbReference>
<dbReference type="PANTHER" id="PTHR48011:SF4">
    <property type="entry name" value="MITOGEN-ACTIVATED PROTEIN KINASE KINASE KINASE 19"/>
    <property type="match status" value="1"/>
</dbReference>
<dbReference type="InterPro" id="IPR052751">
    <property type="entry name" value="Plant_MAPKKK"/>
</dbReference>
<organism evidence="4 5">
    <name type="scientific">Sclerotinia trifoliorum</name>
    <dbReference type="NCBI Taxonomy" id="28548"/>
    <lineage>
        <taxon>Eukaryota</taxon>
        <taxon>Fungi</taxon>
        <taxon>Dikarya</taxon>
        <taxon>Ascomycota</taxon>
        <taxon>Pezizomycotina</taxon>
        <taxon>Leotiomycetes</taxon>
        <taxon>Helotiales</taxon>
        <taxon>Sclerotiniaceae</taxon>
        <taxon>Sclerotinia</taxon>
    </lineage>
</organism>
<dbReference type="PROSITE" id="PS00107">
    <property type="entry name" value="PROTEIN_KINASE_ATP"/>
    <property type="match status" value="1"/>
</dbReference>
<evidence type="ECO:0000259" key="3">
    <source>
        <dbReference type="PROSITE" id="PS50011"/>
    </source>
</evidence>
<dbReference type="PANTHER" id="PTHR48011">
    <property type="entry name" value="CCR4-NOT TRANSCRIPTIONAL COMPLEX SUBUNIT CAF120-RELATED"/>
    <property type="match status" value="1"/>
</dbReference>
<dbReference type="EMBL" id="CAJHIA010000036">
    <property type="protein sequence ID" value="CAD6451502.1"/>
    <property type="molecule type" value="Genomic_DNA"/>
</dbReference>
<protein>
    <submittedName>
        <fullName evidence="4">E1c3fce5-41d5-47c0-ab84-df258d79030c</fullName>
    </submittedName>
</protein>
<comment type="caution">
    <text evidence="4">The sequence shown here is derived from an EMBL/GenBank/DDBJ whole genome shotgun (WGS) entry which is preliminary data.</text>
</comment>
<keyword evidence="5" id="KW-1185">Reference proteome</keyword>
<dbReference type="GO" id="GO:0005524">
    <property type="term" value="F:ATP binding"/>
    <property type="evidence" value="ECO:0007669"/>
    <property type="project" value="UniProtKB-UniRule"/>
</dbReference>
<evidence type="ECO:0000313" key="4">
    <source>
        <dbReference type="EMBL" id="CAD6451502.1"/>
    </source>
</evidence>
<dbReference type="InterPro" id="IPR011009">
    <property type="entry name" value="Kinase-like_dom_sf"/>
</dbReference>
<feature type="compositionally biased region" description="Polar residues" evidence="2">
    <location>
        <begin position="556"/>
        <end position="571"/>
    </location>
</feature>
<feature type="compositionally biased region" description="Polar residues" evidence="2">
    <location>
        <begin position="621"/>
        <end position="637"/>
    </location>
</feature>
<keyword evidence="1" id="KW-0547">Nucleotide-binding</keyword>
<feature type="compositionally biased region" description="Polar residues" evidence="2">
    <location>
        <begin position="585"/>
        <end position="605"/>
    </location>
</feature>
<dbReference type="InterPro" id="IPR017441">
    <property type="entry name" value="Protein_kinase_ATP_BS"/>
</dbReference>
<feature type="compositionally biased region" description="Acidic residues" evidence="2">
    <location>
        <begin position="532"/>
        <end position="548"/>
    </location>
</feature>
<feature type="compositionally biased region" description="Acidic residues" evidence="2">
    <location>
        <begin position="681"/>
        <end position="706"/>
    </location>
</feature>
<dbReference type="AlphaFoldDB" id="A0A8H2W3G3"/>
<evidence type="ECO:0000256" key="2">
    <source>
        <dbReference type="SAM" id="MobiDB-lite"/>
    </source>
</evidence>
<evidence type="ECO:0000256" key="1">
    <source>
        <dbReference type="PROSITE-ProRule" id="PRU10141"/>
    </source>
</evidence>
<dbReference type="SMART" id="SM00220">
    <property type="entry name" value="S_TKc"/>
    <property type="match status" value="1"/>
</dbReference>
<keyword evidence="1" id="KW-0067">ATP-binding</keyword>
<dbReference type="OrthoDB" id="310217at2759"/>
<feature type="domain" description="Protein kinase" evidence="3">
    <location>
        <begin position="26"/>
        <end position="411"/>
    </location>
</feature>
<feature type="region of interest" description="Disordered" evidence="2">
    <location>
        <begin position="521"/>
        <end position="659"/>
    </location>
</feature>
<feature type="region of interest" description="Disordered" evidence="2">
    <location>
        <begin position="671"/>
        <end position="729"/>
    </location>
</feature>